<dbReference type="Pfam" id="PF00664">
    <property type="entry name" value="ABC_membrane"/>
    <property type="match status" value="1"/>
</dbReference>
<dbReference type="RefSeq" id="WP_022529513.1">
    <property type="nucleotide sequence ID" value="NZ_KI271588.1"/>
</dbReference>
<keyword evidence="6 7" id="KW-0472">Membrane</keyword>
<evidence type="ECO:0000256" key="6">
    <source>
        <dbReference type="ARBA" id="ARBA00023136"/>
    </source>
</evidence>
<keyword evidence="2 7" id="KW-0812">Transmembrane</keyword>
<feature type="transmembrane region" description="Helical" evidence="7">
    <location>
        <begin position="12"/>
        <end position="32"/>
    </location>
</feature>
<keyword evidence="4" id="KW-0067">ATP-binding</keyword>
<evidence type="ECO:0000256" key="3">
    <source>
        <dbReference type="ARBA" id="ARBA00022741"/>
    </source>
</evidence>
<dbReference type="Pfam" id="PF00005">
    <property type="entry name" value="ABC_tran"/>
    <property type="match status" value="1"/>
</dbReference>
<gene>
    <name evidence="10" type="ORF">L248_2928</name>
</gene>
<dbReference type="CDD" id="cd03228">
    <property type="entry name" value="ABCC_MRP_Like"/>
    <property type="match status" value="1"/>
</dbReference>
<dbReference type="InterPro" id="IPR011527">
    <property type="entry name" value="ABC1_TM_dom"/>
</dbReference>
<name>U4TTN5_9LACO</name>
<dbReference type="PROSITE" id="PS00211">
    <property type="entry name" value="ABC_TRANSPORTER_1"/>
    <property type="match status" value="1"/>
</dbReference>
<dbReference type="EMBL" id="KI271588">
    <property type="protein sequence ID" value="ERL65253.1"/>
    <property type="molecule type" value="Genomic_DNA"/>
</dbReference>
<dbReference type="InterPro" id="IPR039421">
    <property type="entry name" value="Type_1_exporter"/>
</dbReference>
<dbReference type="InterPro" id="IPR027417">
    <property type="entry name" value="P-loop_NTPase"/>
</dbReference>
<dbReference type="SUPFAM" id="SSF90123">
    <property type="entry name" value="ABC transporter transmembrane region"/>
    <property type="match status" value="1"/>
</dbReference>
<dbReference type="PANTHER" id="PTHR24221">
    <property type="entry name" value="ATP-BINDING CASSETTE SUB-FAMILY B"/>
    <property type="match status" value="1"/>
</dbReference>
<feature type="domain" description="ABC transporter" evidence="8">
    <location>
        <begin position="330"/>
        <end position="551"/>
    </location>
</feature>
<dbReference type="GO" id="GO:0016887">
    <property type="term" value="F:ATP hydrolysis activity"/>
    <property type="evidence" value="ECO:0007669"/>
    <property type="project" value="InterPro"/>
</dbReference>
<dbReference type="GO" id="GO:0005886">
    <property type="term" value="C:plasma membrane"/>
    <property type="evidence" value="ECO:0007669"/>
    <property type="project" value="UniProtKB-SubCell"/>
</dbReference>
<dbReference type="HOGENOM" id="CLU_000604_84_3_9"/>
<dbReference type="Gene3D" id="1.20.1560.10">
    <property type="entry name" value="ABC transporter type 1, transmembrane domain"/>
    <property type="match status" value="1"/>
</dbReference>
<evidence type="ECO:0000256" key="2">
    <source>
        <dbReference type="ARBA" id="ARBA00022692"/>
    </source>
</evidence>
<evidence type="ECO:0000313" key="11">
    <source>
        <dbReference type="Proteomes" id="UP000030647"/>
    </source>
</evidence>
<dbReference type="STRING" id="1231336.L248_2928"/>
<dbReference type="PROSITE" id="PS50929">
    <property type="entry name" value="ABC_TM1F"/>
    <property type="match status" value="1"/>
</dbReference>
<dbReference type="InterPro" id="IPR017871">
    <property type="entry name" value="ABC_transporter-like_CS"/>
</dbReference>
<evidence type="ECO:0000256" key="4">
    <source>
        <dbReference type="ARBA" id="ARBA00022840"/>
    </source>
</evidence>
<accession>U4TTN5</accession>
<feature type="transmembrane region" description="Helical" evidence="7">
    <location>
        <begin position="240"/>
        <end position="263"/>
    </location>
</feature>
<evidence type="ECO:0000256" key="5">
    <source>
        <dbReference type="ARBA" id="ARBA00022989"/>
    </source>
</evidence>
<sequence>MRRYLQAVRKQLILYILGAAIVQALTVSASVFNGRMLDALVRGSARAFLTNTVCLMLIWMGVAGGEYLLAVYQAAITQNVDIQIRARLTDRLAATDYAAFHRQTLGTYVSWFNNDIQLINTQGLAALFPVISEVWGTLFALAMLAYYHWSLAAVGAVMAVVIVAAPKIFDRRLASRNLTLTRENEAFVSHTEDALSSFDFLLPYHALRLIRDRIVTASQTLKQANVGQTRIQAAVQATGLLGNVIAQVLIIGLSGILALLHIVTIGTISATGSLAGNVFNNLGNMSNFLGMIRGTKPIFAKLENAKTAFSEPPSTARVQHSLTRVTQTVFTLANVTYRYGQAPVLTDVTLQFTAGKKYLITGPSGSGKSTLLKLLAGYDDSYTGTLSFRGQDYRQLPAGTLQQHVLYLSQQPGALNTTARENLTLLDDYSDAVLTQVLLAVALIPNAAAAPAFLATPVGPHGSNLSGGQLQRLALARGLLRHFPVILLDEGTSAVDPANAVAIERMLLTNPQLTLIMISHTVHPETLPLFDDVIHFPLTASPAVVAPGRKAVAD</sequence>
<dbReference type="OrthoDB" id="95687at2"/>
<proteinExistence type="predicted"/>
<dbReference type="InterPro" id="IPR036640">
    <property type="entry name" value="ABC1_TM_sf"/>
</dbReference>
<comment type="subcellular location">
    <subcellularLocation>
        <location evidence="1">Cell membrane</location>
        <topology evidence="1">Multi-pass membrane protein</topology>
    </subcellularLocation>
</comment>
<dbReference type="eggNOG" id="COG1132">
    <property type="taxonomic scope" value="Bacteria"/>
</dbReference>
<evidence type="ECO:0000259" key="8">
    <source>
        <dbReference type="PROSITE" id="PS50893"/>
    </source>
</evidence>
<dbReference type="SUPFAM" id="SSF52540">
    <property type="entry name" value="P-loop containing nucleoside triphosphate hydrolases"/>
    <property type="match status" value="1"/>
</dbReference>
<evidence type="ECO:0000259" key="9">
    <source>
        <dbReference type="PROSITE" id="PS50929"/>
    </source>
</evidence>
<keyword evidence="3" id="KW-0547">Nucleotide-binding</keyword>
<feature type="transmembrane region" description="Helical" evidence="7">
    <location>
        <begin position="47"/>
        <end position="69"/>
    </location>
</feature>
<keyword evidence="11" id="KW-1185">Reference proteome</keyword>
<evidence type="ECO:0000256" key="1">
    <source>
        <dbReference type="ARBA" id="ARBA00004651"/>
    </source>
</evidence>
<dbReference type="Proteomes" id="UP000030647">
    <property type="component" value="Unassembled WGS sequence"/>
</dbReference>
<dbReference type="PROSITE" id="PS50893">
    <property type="entry name" value="ABC_TRANSPORTER_2"/>
    <property type="match status" value="1"/>
</dbReference>
<dbReference type="Gene3D" id="3.40.50.300">
    <property type="entry name" value="P-loop containing nucleotide triphosphate hydrolases"/>
    <property type="match status" value="1"/>
</dbReference>
<reference evidence="11" key="1">
    <citation type="journal article" date="2013" name="Genome Announc.">
        <title>Whole-Genome Sequencing of Lactobacillus shenzhenensis Strain LY-73T.</title>
        <authorList>
            <person name="Lin Z."/>
            <person name="Liu Z."/>
            <person name="Yang R."/>
            <person name="Zou Y."/>
            <person name="Wan D."/>
            <person name="Chen J."/>
            <person name="Guo M."/>
            <person name="Zhao J."/>
            <person name="Fang C."/>
            <person name="Yang R."/>
            <person name="Liu F."/>
        </authorList>
    </citation>
    <scope>NUCLEOTIDE SEQUENCE [LARGE SCALE GENOMIC DNA]</scope>
    <source>
        <strain evidence="11">LY-73</strain>
    </source>
</reference>
<dbReference type="PANTHER" id="PTHR24221:SF654">
    <property type="entry name" value="ATP-BINDING CASSETTE SUB-FAMILY B MEMBER 6"/>
    <property type="match status" value="1"/>
</dbReference>
<dbReference type="GO" id="GO:0005524">
    <property type="term" value="F:ATP binding"/>
    <property type="evidence" value="ECO:0007669"/>
    <property type="project" value="UniProtKB-KW"/>
</dbReference>
<dbReference type="InterPro" id="IPR003593">
    <property type="entry name" value="AAA+_ATPase"/>
</dbReference>
<dbReference type="SMART" id="SM00382">
    <property type="entry name" value="AAA"/>
    <property type="match status" value="1"/>
</dbReference>
<evidence type="ECO:0008006" key="12">
    <source>
        <dbReference type="Google" id="ProtNLM"/>
    </source>
</evidence>
<feature type="domain" description="ABC transmembrane type-1" evidence="9">
    <location>
        <begin position="13"/>
        <end position="294"/>
    </location>
</feature>
<feature type="transmembrane region" description="Helical" evidence="7">
    <location>
        <begin position="124"/>
        <end position="145"/>
    </location>
</feature>
<evidence type="ECO:0000256" key="7">
    <source>
        <dbReference type="SAM" id="Phobius"/>
    </source>
</evidence>
<organism evidence="10 11">
    <name type="scientific">Schleiferilactobacillus shenzhenensis LY-73</name>
    <dbReference type="NCBI Taxonomy" id="1231336"/>
    <lineage>
        <taxon>Bacteria</taxon>
        <taxon>Bacillati</taxon>
        <taxon>Bacillota</taxon>
        <taxon>Bacilli</taxon>
        <taxon>Lactobacillales</taxon>
        <taxon>Lactobacillaceae</taxon>
        <taxon>Schleiferilactobacillus</taxon>
    </lineage>
</organism>
<protein>
    <recommendedName>
        <fullName evidence="12">ABC transporter ATP-binding protein</fullName>
    </recommendedName>
</protein>
<dbReference type="AlphaFoldDB" id="U4TTN5"/>
<dbReference type="GO" id="GO:0034040">
    <property type="term" value="F:ATPase-coupled lipid transmembrane transporter activity"/>
    <property type="evidence" value="ECO:0007669"/>
    <property type="project" value="TreeGrafter"/>
</dbReference>
<evidence type="ECO:0000313" key="10">
    <source>
        <dbReference type="EMBL" id="ERL65253.1"/>
    </source>
</evidence>
<dbReference type="GO" id="GO:0140359">
    <property type="term" value="F:ABC-type transporter activity"/>
    <property type="evidence" value="ECO:0007669"/>
    <property type="project" value="InterPro"/>
</dbReference>
<keyword evidence="5 7" id="KW-1133">Transmembrane helix</keyword>
<dbReference type="InterPro" id="IPR003439">
    <property type="entry name" value="ABC_transporter-like_ATP-bd"/>
</dbReference>
<feature type="transmembrane region" description="Helical" evidence="7">
    <location>
        <begin position="151"/>
        <end position="169"/>
    </location>
</feature>